<evidence type="ECO:0000256" key="1">
    <source>
        <dbReference type="ARBA" id="ARBA00001974"/>
    </source>
</evidence>
<gene>
    <name evidence="11" type="primary">COQ6</name>
    <name evidence="13" type="ORF">GFSPODELE1_LOCUS10166</name>
</gene>
<evidence type="ECO:0000256" key="4">
    <source>
        <dbReference type="ARBA" id="ARBA00022688"/>
    </source>
</evidence>
<dbReference type="HAMAP" id="MF_03193">
    <property type="entry name" value="COQ6_monooxygenase"/>
    <property type="match status" value="1"/>
</dbReference>
<feature type="domain" description="FAD-binding" evidence="12">
    <location>
        <begin position="402"/>
        <end position="439"/>
    </location>
</feature>
<keyword evidence="7 11" id="KW-0560">Oxidoreductase</keyword>
<evidence type="ECO:0000256" key="2">
    <source>
        <dbReference type="ARBA" id="ARBA00005349"/>
    </source>
</evidence>
<protein>
    <recommendedName>
        <fullName evidence="11">Ubiquinone biosynthesis monooxygenase COQ6, mitochondrial</fullName>
        <ecNumber evidence="11">1.14.15.45</ecNumber>
    </recommendedName>
    <alternativeName>
        <fullName evidence="11">2-methoxy-6-polyprenolphenol 4-hydroxylase</fullName>
        <ecNumber evidence="11">1.14.15.46</ecNumber>
    </alternativeName>
</protein>
<reference evidence="14" key="1">
    <citation type="submission" date="2024-04" db="EMBL/GenBank/DDBJ databases">
        <authorList>
            <person name="Shaw F."/>
            <person name="Minotto A."/>
        </authorList>
    </citation>
    <scope>NUCLEOTIDE SEQUENCE [LARGE SCALE GENOMIC DNA]</scope>
</reference>
<comment type="catalytic activity">
    <reaction evidence="11">
        <text>a 2-methoxy-6-(all-trans-polyprenyl)phenol + 2 reduced [2Fe-2S]-[ferredoxin] + O2 + 2 H(+) = a 2-methoxy-6-(all-trans-polyprenyl)benzene-1,4-diol + 2 oxidized [2Fe-2S]-[ferredoxin] + H2O</text>
        <dbReference type="Rhea" id="RHEA:81183"/>
        <dbReference type="Rhea" id="RHEA-COMP:9551"/>
        <dbReference type="Rhea" id="RHEA-COMP:10000"/>
        <dbReference type="Rhea" id="RHEA-COMP:10001"/>
        <dbReference type="Rhea" id="RHEA-COMP:10858"/>
        <dbReference type="ChEBI" id="CHEBI:15377"/>
        <dbReference type="ChEBI" id="CHEBI:15378"/>
        <dbReference type="ChEBI" id="CHEBI:15379"/>
        <dbReference type="ChEBI" id="CHEBI:33737"/>
        <dbReference type="ChEBI" id="CHEBI:33738"/>
        <dbReference type="ChEBI" id="CHEBI:62731"/>
        <dbReference type="ChEBI" id="CHEBI:84166"/>
        <dbReference type="EC" id="1.14.15.46"/>
    </reaction>
</comment>
<comment type="function">
    <text evidence="11">FAD-dependent monooxygenase required for two non-consecutive steps during ubiquinone biosynthesis. Required for the C5-ring hydroxylation during ubiquinone biosynthesis by catalyzing the hydroxylation of 4-hydroxy-3-(all-trans-polyprenyl)benzoic acid to 3,4-dihydroxy-5-(all-trans-polyprenyl)benzoic acid. Also acts downstream of coq4, for the C1-hydroxylation during ubiquinone biosynthesis by catalyzing the hydroxylation of 2-methoxy-6-(all-trans-polyprenyl)phenol to 2-methoxy-6-(all-trans-polyprenyl)benzene-1,4-diol. The electrons required for the hydroxylation reaction are funneled indirectly to coq6 from NADPH via a ferredoxin/ferredoxin reductase system.</text>
</comment>
<name>A0ABP1E805_9APHY</name>
<comment type="subcellular location">
    <subcellularLocation>
        <location evidence="11">Mitochondrion inner membrane</location>
        <topology evidence="11">Peripheral membrane protein</topology>
        <orientation evidence="11">Matrix side</orientation>
    </subcellularLocation>
</comment>
<dbReference type="EC" id="1.14.15.45" evidence="11"/>
<dbReference type="InterPro" id="IPR010971">
    <property type="entry name" value="UbiH/COQ6"/>
</dbReference>
<comment type="catalytic activity">
    <reaction evidence="11">
        <text>a 4-hydroxy-3-(all-trans-polyprenyl)benzoate + 2 reduced [2Fe-2S]-[ferredoxin] + O2 + 2 H(+) = a 3,4-dihydroxy-5-(all-trans-polyprenyl)benzoate + 2 oxidized [2Fe-2S]-[ferredoxin] + H2O</text>
        <dbReference type="Rhea" id="RHEA:81195"/>
        <dbReference type="Rhea" id="RHEA-COMP:9514"/>
        <dbReference type="Rhea" id="RHEA-COMP:10000"/>
        <dbReference type="Rhea" id="RHEA-COMP:10001"/>
        <dbReference type="Rhea" id="RHEA-COMP:10930"/>
        <dbReference type="ChEBI" id="CHEBI:15377"/>
        <dbReference type="ChEBI" id="CHEBI:15378"/>
        <dbReference type="ChEBI" id="CHEBI:15379"/>
        <dbReference type="ChEBI" id="CHEBI:33737"/>
        <dbReference type="ChEBI" id="CHEBI:33738"/>
        <dbReference type="ChEBI" id="CHEBI:64694"/>
        <dbReference type="ChEBI" id="CHEBI:78396"/>
        <dbReference type="EC" id="1.14.15.45"/>
    </reaction>
</comment>
<keyword evidence="9 11" id="KW-0496">Mitochondrion</keyword>
<keyword evidence="6 11" id="KW-0274">FAD</keyword>
<evidence type="ECO:0000256" key="10">
    <source>
        <dbReference type="ARBA" id="ARBA00023136"/>
    </source>
</evidence>
<dbReference type="EMBL" id="OZ037951">
    <property type="protein sequence ID" value="CAL1715317.1"/>
    <property type="molecule type" value="Genomic_DNA"/>
</dbReference>
<keyword evidence="5 11" id="KW-0999">Mitochondrion inner membrane</keyword>
<dbReference type="Gene3D" id="3.50.50.60">
    <property type="entry name" value="FAD/NAD(P)-binding domain"/>
    <property type="match status" value="2"/>
</dbReference>
<comment type="cofactor">
    <cofactor evidence="1 11">
        <name>FAD</name>
        <dbReference type="ChEBI" id="CHEBI:57692"/>
    </cofactor>
</comment>
<dbReference type="PRINTS" id="PR00420">
    <property type="entry name" value="RNGMNOXGNASE"/>
</dbReference>
<dbReference type="PANTHER" id="PTHR43876:SF7">
    <property type="entry name" value="UBIQUINONE BIOSYNTHESIS MONOOXYGENASE COQ6, MITOCHONDRIAL"/>
    <property type="match status" value="1"/>
</dbReference>
<keyword evidence="4 11" id="KW-0831">Ubiquinone biosynthesis</keyword>
<evidence type="ECO:0000259" key="12">
    <source>
        <dbReference type="Pfam" id="PF01494"/>
    </source>
</evidence>
<comment type="subunit">
    <text evidence="11">Component of a multi-subunit COQ enzyme complex, composed of at least COQ3, COQ4, COQ5, COQ6, COQ7 and COQ9.</text>
</comment>
<dbReference type="InterPro" id="IPR018168">
    <property type="entry name" value="Ubi_Hdrlase_CS"/>
</dbReference>
<organism evidence="13 14">
    <name type="scientific">Somion occarium</name>
    <dbReference type="NCBI Taxonomy" id="3059160"/>
    <lineage>
        <taxon>Eukaryota</taxon>
        <taxon>Fungi</taxon>
        <taxon>Dikarya</taxon>
        <taxon>Basidiomycota</taxon>
        <taxon>Agaricomycotina</taxon>
        <taxon>Agaricomycetes</taxon>
        <taxon>Polyporales</taxon>
        <taxon>Cerrenaceae</taxon>
        <taxon>Somion</taxon>
    </lineage>
</organism>
<dbReference type="EC" id="1.14.15.46" evidence="11"/>
<evidence type="ECO:0000256" key="6">
    <source>
        <dbReference type="ARBA" id="ARBA00022827"/>
    </source>
</evidence>
<dbReference type="NCBIfam" id="TIGR01988">
    <property type="entry name" value="Ubi-OHases"/>
    <property type="match status" value="1"/>
</dbReference>
<dbReference type="Proteomes" id="UP001497453">
    <property type="component" value="Chromosome 8"/>
</dbReference>
<keyword evidence="14" id="KW-1185">Reference proteome</keyword>
<evidence type="ECO:0000256" key="9">
    <source>
        <dbReference type="ARBA" id="ARBA00023128"/>
    </source>
</evidence>
<dbReference type="InterPro" id="IPR002938">
    <property type="entry name" value="FAD-bd"/>
</dbReference>
<proteinExistence type="inferred from homology"/>
<comment type="pathway">
    <text evidence="11">Cofactor biosynthesis; ubiquinone biosynthesis.</text>
</comment>
<keyword evidence="3 11" id="KW-0285">Flavoprotein</keyword>
<evidence type="ECO:0000256" key="3">
    <source>
        <dbReference type="ARBA" id="ARBA00022630"/>
    </source>
</evidence>
<comment type="similarity">
    <text evidence="2 11">Belongs to the UbiH/COQ6 family.</text>
</comment>
<keyword evidence="10 11" id="KW-0472">Membrane</keyword>
<evidence type="ECO:0000256" key="5">
    <source>
        <dbReference type="ARBA" id="ARBA00022792"/>
    </source>
</evidence>
<evidence type="ECO:0000256" key="11">
    <source>
        <dbReference type="HAMAP-Rule" id="MF_03193"/>
    </source>
</evidence>
<feature type="domain" description="FAD-binding" evidence="12">
    <location>
        <begin position="32"/>
        <end position="316"/>
    </location>
</feature>
<dbReference type="PANTHER" id="PTHR43876">
    <property type="entry name" value="UBIQUINONE BIOSYNTHESIS MONOOXYGENASE COQ6, MITOCHONDRIAL"/>
    <property type="match status" value="1"/>
</dbReference>
<evidence type="ECO:0000313" key="13">
    <source>
        <dbReference type="EMBL" id="CAL1715317.1"/>
    </source>
</evidence>
<dbReference type="PROSITE" id="PS01304">
    <property type="entry name" value="UBIH"/>
    <property type="match status" value="1"/>
</dbReference>
<evidence type="ECO:0000256" key="8">
    <source>
        <dbReference type="ARBA" id="ARBA00023033"/>
    </source>
</evidence>
<dbReference type="InterPro" id="IPR036188">
    <property type="entry name" value="FAD/NAD-bd_sf"/>
</dbReference>
<dbReference type="SUPFAM" id="SSF51905">
    <property type="entry name" value="FAD/NAD(P)-binding domain"/>
    <property type="match status" value="1"/>
</dbReference>
<accession>A0ABP1E805</accession>
<sequence length="565" mass="60519">MLPLLRSTKALKPQRCLAVSPKRFSHSISDHCDIVIVGGGPAGLALATALGSCRNIQASLRVVLVEASDLSKVKQWSLPEGYSNRVSSITNASRGFLQDIGAWPMVEVSRTGPVEEIQVWDGVSDARITFSASEMLPAQSTVELSRLTENLNLQRALLHRLSSLGAVELVDRVKVQSIIQENTEGSTWPLVHLSDGRVIRTRLLVGADGPNSPVRTYAGIKSYGWAYDTHAIVGTLYHAPRGPYSSPNTTAYQRFLPTGPIAFLPLSETASSLVWSTKPPLAAALKAVDPSVLAAMINAAFRLPEVSMRYLHSRIVEAQERGSPITLDELREEIAFRERSHAIDSHSAYSSLVVQQDTSGIPPEGADGLPPLVTSIQPGTIASFPLRFSHAESYIGEGAGARTVLVGDAAHTTHPLAGQGLNMGLADVRALADCISQAVSRGLDLGSYTALLPYSRNRYLENHKMLAAVDKLHKLYSTTAEPVVWARSVGLEVINELDTIKTALMMSAGSRTQTNAGQLSWGLAAKGVESVARSIGSARSFGEGIAGMASAGLQQLARQITNPRQ</sequence>
<evidence type="ECO:0000313" key="14">
    <source>
        <dbReference type="Proteomes" id="UP001497453"/>
    </source>
</evidence>
<dbReference type="InterPro" id="IPR051205">
    <property type="entry name" value="UbiH/COQ6_monooxygenase"/>
</dbReference>
<dbReference type="InterPro" id="IPR000689">
    <property type="entry name" value="UbQ_mOase_COQ6"/>
</dbReference>
<keyword evidence="8 11" id="KW-0503">Monooxygenase</keyword>
<evidence type="ECO:0000256" key="7">
    <source>
        <dbReference type="ARBA" id="ARBA00023002"/>
    </source>
</evidence>
<dbReference type="Pfam" id="PF01494">
    <property type="entry name" value="FAD_binding_3"/>
    <property type="match status" value="2"/>
</dbReference>